<dbReference type="GO" id="GO:0016887">
    <property type="term" value="F:ATP hydrolysis activity"/>
    <property type="evidence" value="ECO:0007669"/>
    <property type="project" value="InterPro"/>
</dbReference>
<dbReference type="SUPFAM" id="SSF52540">
    <property type="entry name" value="P-loop containing nucleoside triphosphate hydrolases"/>
    <property type="match status" value="1"/>
</dbReference>
<gene>
    <name evidence="3" type="ORF">GCM10017056_11490</name>
</gene>
<dbReference type="RefSeq" id="WP_189679077.1">
    <property type="nucleotide sequence ID" value="NZ_BNCJ01000002.1"/>
</dbReference>
<dbReference type="InterPro" id="IPR049945">
    <property type="entry name" value="AAA_22"/>
</dbReference>
<reference evidence="3" key="1">
    <citation type="journal article" date="2014" name="Int. J. Syst. Evol. Microbiol.">
        <title>Complete genome sequence of Corynebacterium casei LMG S-19264T (=DSM 44701T), isolated from a smear-ripened cheese.</title>
        <authorList>
            <consortium name="US DOE Joint Genome Institute (JGI-PGF)"/>
            <person name="Walter F."/>
            <person name="Albersmeier A."/>
            <person name="Kalinowski J."/>
            <person name="Ruckert C."/>
        </authorList>
    </citation>
    <scope>NUCLEOTIDE SEQUENCE</scope>
    <source>
        <strain evidence="3">KCTC 42650</strain>
    </source>
</reference>
<evidence type="ECO:0000256" key="1">
    <source>
        <dbReference type="SAM" id="MobiDB-lite"/>
    </source>
</evidence>
<protein>
    <recommendedName>
        <fullName evidence="2">ORC1/DEAH AAA+ ATPase domain-containing protein</fullName>
    </recommendedName>
</protein>
<dbReference type="EMBL" id="BNCJ01000002">
    <property type="protein sequence ID" value="GHF41562.1"/>
    <property type="molecule type" value="Genomic_DNA"/>
</dbReference>
<evidence type="ECO:0000313" key="4">
    <source>
        <dbReference type="Proteomes" id="UP000626220"/>
    </source>
</evidence>
<dbReference type="AlphaFoldDB" id="A0A8J3GV18"/>
<organism evidence="3 4">
    <name type="scientific">Seohaeicola zhoushanensis</name>
    <dbReference type="NCBI Taxonomy" id="1569283"/>
    <lineage>
        <taxon>Bacteria</taxon>
        <taxon>Pseudomonadati</taxon>
        <taxon>Pseudomonadota</taxon>
        <taxon>Alphaproteobacteria</taxon>
        <taxon>Rhodobacterales</taxon>
        <taxon>Roseobacteraceae</taxon>
        <taxon>Seohaeicola</taxon>
    </lineage>
</organism>
<dbReference type="Pfam" id="PF13401">
    <property type="entry name" value="AAA_22"/>
    <property type="match status" value="1"/>
</dbReference>
<sequence length="416" mass="46958">MSLFSGTPKPEEVFTPRSSDVNRRSYIPRPDLEEELAEGLTESQHLIIFGESGNGKSWLYKRVFETERVSYEVINLVQASRLGSLGAAFQDRLSRNEELEKEAYELVKSGGIKPQGVGVDFEGTWTYVKGKKEPFERLLAYIRKKAGRGKAVIVLDNFEQISSDADLCKQVSNCIILLDDPTYSQYEVKIVIVGTPAGIDEILSKSDNLQTISTRLKEIPEVERMTPNEAKSLMRLGLESALKLKVIGNSDIFYDRMLKVTDRIALELQELGLKIAKEARKKDGKIDQVVFDRATTKWAKNSIRSTCAMLADRLNSNETKAARRNQCLYACGEITKDTFTYKDVEAKIRELFPETTKNVALNVSGELSKLSKDENPLLRRIESQKSYRLSSPKVRMAIRTMLAIKEGKVVRVINDI</sequence>
<dbReference type="Gene3D" id="3.40.50.300">
    <property type="entry name" value="P-loop containing nucleotide triphosphate hydrolases"/>
    <property type="match status" value="1"/>
</dbReference>
<feature type="domain" description="ORC1/DEAH AAA+ ATPase" evidence="2">
    <location>
        <begin position="43"/>
        <end position="203"/>
    </location>
</feature>
<keyword evidence="4" id="KW-1185">Reference proteome</keyword>
<accession>A0A8J3GV18</accession>
<evidence type="ECO:0000313" key="3">
    <source>
        <dbReference type="EMBL" id="GHF41562.1"/>
    </source>
</evidence>
<feature type="region of interest" description="Disordered" evidence="1">
    <location>
        <begin position="1"/>
        <end position="25"/>
    </location>
</feature>
<evidence type="ECO:0000259" key="2">
    <source>
        <dbReference type="Pfam" id="PF13401"/>
    </source>
</evidence>
<dbReference type="Proteomes" id="UP000626220">
    <property type="component" value="Unassembled WGS sequence"/>
</dbReference>
<proteinExistence type="predicted"/>
<reference evidence="3" key="2">
    <citation type="submission" date="2020-09" db="EMBL/GenBank/DDBJ databases">
        <authorList>
            <person name="Sun Q."/>
            <person name="Kim S."/>
        </authorList>
    </citation>
    <scope>NUCLEOTIDE SEQUENCE</scope>
    <source>
        <strain evidence="3">KCTC 42650</strain>
    </source>
</reference>
<name>A0A8J3GV18_9RHOB</name>
<comment type="caution">
    <text evidence="3">The sequence shown here is derived from an EMBL/GenBank/DDBJ whole genome shotgun (WGS) entry which is preliminary data.</text>
</comment>
<dbReference type="InterPro" id="IPR027417">
    <property type="entry name" value="P-loop_NTPase"/>
</dbReference>